<proteinExistence type="predicted"/>
<reference evidence="1 2" key="1">
    <citation type="submission" date="2016-01" db="EMBL/GenBank/DDBJ databases">
        <title>Mycobacterium immunogenum strain CD11_6 genome sequencing and assembly.</title>
        <authorList>
            <person name="Kaur G."/>
            <person name="Nair G.R."/>
            <person name="Mayilraj S."/>
        </authorList>
    </citation>
    <scope>NUCLEOTIDE SEQUENCE [LARGE SCALE GENOMIC DNA]</scope>
    <source>
        <strain evidence="1 2">CD11-6</strain>
    </source>
</reference>
<dbReference type="EMBL" id="LQYE01000002">
    <property type="protein sequence ID" value="OAT69793.1"/>
    <property type="molecule type" value="Genomic_DNA"/>
</dbReference>
<dbReference type="AlphaFoldDB" id="A0A179VFJ6"/>
<evidence type="ECO:0000313" key="2">
    <source>
        <dbReference type="Proteomes" id="UP000186919"/>
    </source>
</evidence>
<accession>A0A179VFJ6</accession>
<organism evidence="1 2">
    <name type="scientific">Mycobacteroides immunogenum</name>
    <dbReference type="NCBI Taxonomy" id="83262"/>
    <lineage>
        <taxon>Bacteria</taxon>
        <taxon>Bacillati</taxon>
        <taxon>Actinomycetota</taxon>
        <taxon>Actinomycetes</taxon>
        <taxon>Mycobacteriales</taxon>
        <taxon>Mycobacteriaceae</taxon>
        <taxon>Mycobacteroides</taxon>
    </lineage>
</organism>
<dbReference type="InterPro" id="IPR024495">
    <property type="entry name" value="DUF2771"/>
</dbReference>
<protein>
    <recommendedName>
        <fullName evidence="3">DUF2771 domain-containing protein</fullName>
    </recommendedName>
</protein>
<dbReference type="RefSeq" id="WP_064628347.1">
    <property type="nucleotide sequence ID" value="NZ_LQYE01000002.1"/>
</dbReference>
<name>A0A179VFJ6_9MYCO</name>
<comment type="caution">
    <text evidence="1">The sequence shown here is derived from an EMBL/GenBank/DDBJ whole genome shotgun (WGS) entry which is preliminary data.</text>
</comment>
<dbReference type="Proteomes" id="UP000186919">
    <property type="component" value="Unassembled WGS sequence"/>
</dbReference>
<evidence type="ECO:0000313" key="1">
    <source>
        <dbReference type="EMBL" id="OAT69793.1"/>
    </source>
</evidence>
<dbReference type="Pfam" id="PF10969">
    <property type="entry name" value="DUF2771"/>
    <property type="match status" value="1"/>
</dbReference>
<evidence type="ECO:0008006" key="3">
    <source>
        <dbReference type="Google" id="ProtNLM"/>
    </source>
</evidence>
<gene>
    <name evidence="1" type="ORF">AWB85_19235</name>
</gene>
<sequence>MKAKLAALAVVLVLTAAGMVGFIAWQLREHREGPAGRPEISAFTHGTVIHAAPYQYCDKNKLDQCDPLGHTVQLVVNAHEPVQLSVDGRIAKAPWMLSRVYAPVGDADHKRAESSVYRDHRTAVTIPTIDGEGRRLLGLEIKLPTVVQTETGDLLEVTHAVWSVATVWKD</sequence>